<dbReference type="SUPFAM" id="SSF54909">
    <property type="entry name" value="Dimeric alpha+beta barrel"/>
    <property type="match status" value="1"/>
</dbReference>
<evidence type="ECO:0000313" key="3">
    <source>
        <dbReference type="Proteomes" id="UP000320811"/>
    </source>
</evidence>
<evidence type="ECO:0000313" key="2">
    <source>
        <dbReference type="EMBL" id="TWF42250.1"/>
    </source>
</evidence>
<dbReference type="AlphaFoldDB" id="A0A561PVW5"/>
<dbReference type="InterPro" id="IPR011008">
    <property type="entry name" value="Dimeric_a/b-barrel"/>
</dbReference>
<keyword evidence="2" id="KW-0503">Monooxygenase</keyword>
<dbReference type="GO" id="GO:0004497">
    <property type="term" value="F:monooxygenase activity"/>
    <property type="evidence" value="ECO:0007669"/>
    <property type="project" value="UniProtKB-KW"/>
</dbReference>
<dbReference type="Pfam" id="PF12893">
    <property type="entry name" value="Lumazine_bd_2"/>
    <property type="match status" value="1"/>
</dbReference>
<dbReference type="InterPro" id="IPR007138">
    <property type="entry name" value="ABM_dom"/>
</dbReference>
<dbReference type="Gene3D" id="3.30.70.100">
    <property type="match status" value="1"/>
</dbReference>
<dbReference type="InterPro" id="IPR050744">
    <property type="entry name" value="AI-2_Isomerase_LsrG"/>
</dbReference>
<dbReference type="SUPFAM" id="SSF54427">
    <property type="entry name" value="NTF2-like"/>
    <property type="match status" value="1"/>
</dbReference>
<reference evidence="2 3" key="1">
    <citation type="submission" date="2019-06" db="EMBL/GenBank/DDBJ databases">
        <title>Sorghum-associated microbial communities from plants grown in Nebraska, USA.</title>
        <authorList>
            <person name="Schachtman D."/>
        </authorList>
    </citation>
    <scope>NUCLEOTIDE SEQUENCE [LARGE SCALE GENOMIC DNA]</scope>
    <source>
        <strain evidence="2 3">1209</strain>
    </source>
</reference>
<comment type="caution">
    <text evidence="2">The sequence shown here is derived from an EMBL/GenBank/DDBJ whole genome shotgun (WGS) entry which is preliminary data.</text>
</comment>
<dbReference type="Gene3D" id="3.10.450.50">
    <property type="match status" value="1"/>
</dbReference>
<gene>
    <name evidence="2" type="ORF">FHW36_1025</name>
</gene>
<keyword evidence="2" id="KW-0560">Oxidoreductase</keyword>
<dbReference type="PANTHER" id="PTHR33336:SF15">
    <property type="entry name" value="ABM DOMAIN-CONTAINING PROTEIN"/>
    <property type="match status" value="1"/>
</dbReference>
<name>A0A561PVW5_9BACT</name>
<dbReference type="PROSITE" id="PS51725">
    <property type="entry name" value="ABM"/>
    <property type="match status" value="1"/>
</dbReference>
<dbReference type="PANTHER" id="PTHR33336">
    <property type="entry name" value="QUINOL MONOOXYGENASE YGIN-RELATED"/>
    <property type="match status" value="1"/>
</dbReference>
<dbReference type="Pfam" id="PF03992">
    <property type="entry name" value="ABM"/>
    <property type="match status" value="1"/>
</dbReference>
<dbReference type="Proteomes" id="UP000320811">
    <property type="component" value="Unassembled WGS sequence"/>
</dbReference>
<feature type="domain" description="ABM" evidence="1">
    <location>
        <begin position="155"/>
        <end position="243"/>
    </location>
</feature>
<organism evidence="2 3">
    <name type="scientific">Chitinophaga polysaccharea</name>
    <dbReference type="NCBI Taxonomy" id="1293035"/>
    <lineage>
        <taxon>Bacteria</taxon>
        <taxon>Pseudomonadati</taxon>
        <taxon>Bacteroidota</taxon>
        <taxon>Chitinophagia</taxon>
        <taxon>Chitinophagales</taxon>
        <taxon>Chitinophagaceae</taxon>
        <taxon>Chitinophaga</taxon>
    </lineage>
</organism>
<evidence type="ECO:0000259" key="1">
    <source>
        <dbReference type="PROSITE" id="PS51725"/>
    </source>
</evidence>
<dbReference type="InterPro" id="IPR039437">
    <property type="entry name" value="FrzH/put_lumazine-bd"/>
</dbReference>
<proteinExistence type="predicted"/>
<sequence>MLWGSEAQNKTKMETNKPDSLAISDVLENRYFKGIYEGDVALLTTVYHPGTLVLGDVKGQPYAKNLSQYLDGVKNRQSPKASGKPFKGEILSIKVVNSIATAEVKVVMYDFVYQEFLSFHKIDEKWVLVNKMITDTAGQQTSEKPSDIPGSERKVNLVAYMEILPAFQKEMKEALAAMAAESNREPGCVQFVVNMRNDSPLSIVVYEEYKNDAAFEVHKTSAHARNFFEFVKGKIVNDKIDVVLLTAVNSLY</sequence>
<dbReference type="InterPro" id="IPR032710">
    <property type="entry name" value="NTF2-like_dom_sf"/>
</dbReference>
<protein>
    <submittedName>
        <fullName evidence="2">Quinol monooxygenase YgiN</fullName>
    </submittedName>
</protein>
<accession>A0A561PVW5</accession>
<keyword evidence="3" id="KW-1185">Reference proteome</keyword>
<dbReference type="EMBL" id="VIWO01000002">
    <property type="protein sequence ID" value="TWF42250.1"/>
    <property type="molecule type" value="Genomic_DNA"/>
</dbReference>